<dbReference type="PROSITE" id="PS51186">
    <property type="entry name" value="GNAT"/>
    <property type="match status" value="1"/>
</dbReference>
<accession>A0A4Q0Q3N3</accession>
<dbReference type="Gene3D" id="3.40.630.30">
    <property type="match status" value="1"/>
</dbReference>
<dbReference type="InterPro" id="IPR016181">
    <property type="entry name" value="Acyl_CoA_acyltransferase"/>
</dbReference>
<gene>
    <name evidence="2" type="ORF">EAS61_41590</name>
</gene>
<keyword evidence="2" id="KW-0808">Transferase</keyword>
<proteinExistence type="predicted"/>
<dbReference type="InterPro" id="IPR000182">
    <property type="entry name" value="GNAT_dom"/>
</dbReference>
<dbReference type="EMBL" id="RKMK01000107">
    <property type="protein sequence ID" value="RXG83632.1"/>
    <property type="molecule type" value="Genomic_DNA"/>
</dbReference>
<dbReference type="GO" id="GO:0016747">
    <property type="term" value="F:acyltransferase activity, transferring groups other than amino-acyl groups"/>
    <property type="evidence" value="ECO:0007669"/>
    <property type="project" value="InterPro"/>
</dbReference>
<protein>
    <submittedName>
        <fullName evidence="2">GNAT family N-acetyltransferase</fullName>
    </submittedName>
</protein>
<organism evidence="2 3">
    <name type="scientific">Bradyrhizobium zhanjiangense</name>
    <dbReference type="NCBI Taxonomy" id="1325107"/>
    <lineage>
        <taxon>Bacteria</taxon>
        <taxon>Pseudomonadati</taxon>
        <taxon>Pseudomonadota</taxon>
        <taxon>Alphaproteobacteria</taxon>
        <taxon>Hyphomicrobiales</taxon>
        <taxon>Nitrobacteraceae</taxon>
        <taxon>Bradyrhizobium</taxon>
    </lineage>
</organism>
<dbReference type="Proteomes" id="UP000290174">
    <property type="component" value="Unassembled WGS sequence"/>
</dbReference>
<dbReference type="CDD" id="cd04301">
    <property type="entry name" value="NAT_SF"/>
    <property type="match status" value="1"/>
</dbReference>
<evidence type="ECO:0000313" key="3">
    <source>
        <dbReference type="Proteomes" id="UP000290174"/>
    </source>
</evidence>
<dbReference type="AlphaFoldDB" id="A0A4Q0Q3N3"/>
<sequence>MTPRKVMEQYAAALKALSHWDESRVTHLKLSAEQEEFVDSVEIVFAEFRSCPEEKHPFSIVVGDKVVGFFVLRERTAVPEWAPLDTITLHSLRIDPRHQRKGYGTAAVRLAAQWILTNRPCVHYLMLAVNARNVTARNVYLKSGFRDTGATYLGPIGIQNILEYKIG</sequence>
<evidence type="ECO:0000313" key="2">
    <source>
        <dbReference type="EMBL" id="RXG83632.1"/>
    </source>
</evidence>
<evidence type="ECO:0000259" key="1">
    <source>
        <dbReference type="PROSITE" id="PS51186"/>
    </source>
</evidence>
<feature type="domain" description="N-acetyltransferase" evidence="1">
    <location>
        <begin position="12"/>
        <end position="167"/>
    </location>
</feature>
<dbReference type="Pfam" id="PF00583">
    <property type="entry name" value="Acetyltransf_1"/>
    <property type="match status" value="1"/>
</dbReference>
<comment type="caution">
    <text evidence="2">The sequence shown here is derived from an EMBL/GenBank/DDBJ whole genome shotgun (WGS) entry which is preliminary data.</text>
</comment>
<dbReference type="SUPFAM" id="SSF55729">
    <property type="entry name" value="Acyl-CoA N-acyltransferases (Nat)"/>
    <property type="match status" value="1"/>
</dbReference>
<reference evidence="2 3" key="1">
    <citation type="submission" date="2018-11" db="EMBL/GenBank/DDBJ databases">
        <title>Bradyrhizobium sp. nov., isolated from effective nodules of peanut in China.</title>
        <authorList>
            <person name="Li Y."/>
        </authorList>
    </citation>
    <scope>NUCLEOTIDE SEQUENCE [LARGE SCALE GENOMIC DNA]</scope>
    <source>
        <strain evidence="2 3">CCBAU 51770</strain>
    </source>
</reference>
<name>A0A4Q0Q3N3_9BRAD</name>